<dbReference type="InterPro" id="IPR059052">
    <property type="entry name" value="HH_YbhG-like"/>
</dbReference>
<feature type="chain" id="PRO_5037837388" evidence="5">
    <location>
        <begin position="19"/>
        <end position="330"/>
    </location>
</feature>
<evidence type="ECO:0000256" key="4">
    <source>
        <dbReference type="SAM" id="MobiDB-lite"/>
    </source>
</evidence>
<evidence type="ECO:0000313" key="7">
    <source>
        <dbReference type="EMBL" id="QWT48679.1"/>
    </source>
</evidence>
<dbReference type="PANTHER" id="PTHR32347">
    <property type="entry name" value="EFFLUX SYSTEM COMPONENT YKNX-RELATED"/>
    <property type="match status" value="1"/>
</dbReference>
<evidence type="ECO:0000256" key="5">
    <source>
        <dbReference type="SAM" id="SignalP"/>
    </source>
</evidence>
<evidence type="ECO:0000259" key="6">
    <source>
        <dbReference type="Pfam" id="PF25881"/>
    </source>
</evidence>
<dbReference type="Pfam" id="PF25881">
    <property type="entry name" value="HH_YBHG"/>
    <property type="match status" value="1"/>
</dbReference>
<evidence type="ECO:0000256" key="2">
    <source>
        <dbReference type="ARBA" id="ARBA00023054"/>
    </source>
</evidence>
<feature type="domain" description="YbhG-like alpha-helical hairpin" evidence="6">
    <location>
        <begin position="79"/>
        <end position="198"/>
    </location>
</feature>
<protein>
    <submittedName>
        <fullName evidence="7">HlyD family efflux transporter periplasmic adaptor subunit</fullName>
    </submittedName>
</protein>
<name>A0A975XUE1_9RHOO</name>
<organism evidence="7 8">
    <name type="scientific">Azospira inquinata</name>
    <dbReference type="NCBI Taxonomy" id="2785627"/>
    <lineage>
        <taxon>Bacteria</taxon>
        <taxon>Pseudomonadati</taxon>
        <taxon>Pseudomonadota</taxon>
        <taxon>Betaproteobacteria</taxon>
        <taxon>Rhodocyclales</taxon>
        <taxon>Rhodocyclaceae</taxon>
        <taxon>Azospira</taxon>
    </lineage>
</organism>
<dbReference type="KEGG" id="aiq:Azoinq_12650"/>
<keyword evidence="8" id="KW-1185">Reference proteome</keyword>
<dbReference type="PANTHER" id="PTHR32347:SF23">
    <property type="entry name" value="BLL5650 PROTEIN"/>
    <property type="match status" value="1"/>
</dbReference>
<keyword evidence="2 3" id="KW-0175">Coiled coil</keyword>
<dbReference type="EMBL" id="CP064782">
    <property type="protein sequence ID" value="QWT48679.1"/>
    <property type="molecule type" value="Genomic_DNA"/>
</dbReference>
<accession>A0A975XUE1</accession>
<feature type="coiled-coil region" evidence="3">
    <location>
        <begin position="108"/>
        <end position="173"/>
    </location>
</feature>
<sequence>MIATLCLRPAAFSLPALASALLLTACSPQGTATYSGYVEGDYLYLAAPQAGYLATLDIPRGRRVTPGTRVFAIAQDPDKEALAEAEAKTGAAREKLANLQAPRRASEIASLEAQLAAAEANLRLSRTQYAQQQALAHQHFVSQARLDEATAARDRDTAQVEAARQQLANYRQSLGRQAELAGAQADWAAAAAQAAQKRWAVDRKTVQAPVTGEISDTYYRPGEWVGAGQPVAALLPDTRRRLRFFVPETALARFTPGTRVEARCDGCARPVTGVVDFVAAQAEYTPPVIYSQGSREKLVFRVEAAPAPDQAAGLHPGQPIDVTLAGGPKP</sequence>
<dbReference type="Proteomes" id="UP000683428">
    <property type="component" value="Chromosome"/>
</dbReference>
<proteinExistence type="predicted"/>
<feature type="region of interest" description="Disordered" evidence="4">
    <location>
        <begin position="309"/>
        <end position="330"/>
    </location>
</feature>
<dbReference type="RefSeq" id="WP_216128549.1">
    <property type="nucleotide sequence ID" value="NZ_CP064782.1"/>
</dbReference>
<comment type="subcellular location">
    <subcellularLocation>
        <location evidence="1">Cell envelope</location>
    </subcellularLocation>
</comment>
<gene>
    <name evidence="7" type="ORF">Azoinq_12650</name>
</gene>
<dbReference type="AlphaFoldDB" id="A0A975XUE1"/>
<dbReference type="InterPro" id="IPR050465">
    <property type="entry name" value="UPF0194_transport"/>
</dbReference>
<reference evidence="7" key="1">
    <citation type="submission" date="2020-11" db="EMBL/GenBank/DDBJ databases">
        <title>Azospira inquinata sp. nov.</title>
        <authorList>
            <person name="Moe W.M."/>
            <person name="Mikes M.C."/>
        </authorList>
    </citation>
    <scope>NUCLEOTIDE SEQUENCE</scope>
    <source>
        <strain evidence="7">Azo-3</strain>
    </source>
</reference>
<feature type="signal peptide" evidence="5">
    <location>
        <begin position="1"/>
        <end position="18"/>
    </location>
</feature>
<evidence type="ECO:0000256" key="3">
    <source>
        <dbReference type="SAM" id="Coils"/>
    </source>
</evidence>
<dbReference type="GO" id="GO:0030313">
    <property type="term" value="C:cell envelope"/>
    <property type="evidence" value="ECO:0007669"/>
    <property type="project" value="UniProtKB-SubCell"/>
</dbReference>
<evidence type="ECO:0000256" key="1">
    <source>
        <dbReference type="ARBA" id="ARBA00004196"/>
    </source>
</evidence>
<evidence type="ECO:0000313" key="8">
    <source>
        <dbReference type="Proteomes" id="UP000683428"/>
    </source>
</evidence>
<keyword evidence="5" id="KW-0732">Signal</keyword>